<reference evidence="1" key="1">
    <citation type="submission" date="2020-05" db="EMBL/GenBank/DDBJ databases">
        <title>Large-scale comparative analyses of tick genomes elucidate their genetic diversity and vector capacities.</title>
        <authorList>
            <person name="Jia N."/>
            <person name="Wang J."/>
            <person name="Shi W."/>
            <person name="Du L."/>
            <person name="Sun Y."/>
            <person name="Zhan W."/>
            <person name="Jiang J."/>
            <person name="Wang Q."/>
            <person name="Zhang B."/>
            <person name="Ji P."/>
            <person name="Sakyi L.B."/>
            <person name="Cui X."/>
            <person name="Yuan T."/>
            <person name="Jiang B."/>
            <person name="Yang W."/>
            <person name="Lam T.T.-Y."/>
            <person name="Chang Q."/>
            <person name="Ding S."/>
            <person name="Wang X."/>
            <person name="Zhu J."/>
            <person name="Ruan X."/>
            <person name="Zhao L."/>
            <person name="Wei J."/>
            <person name="Que T."/>
            <person name="Du C."/>
            <person name="Cheng J."/>
            <person name="Dai P."/>
            <person name="Han X."/>
            <person name="Huang E."/>
            <person name="Gao Y."/>
            <person name="Liu J."/>
            <person name="Shao H."/>
            <person name="Ye R."/>
            <person name="Li L."/>
            <person name="Wei W."/>
            <person name="Wang X."/>
            <person name="Wang C."/>
            <person name="Yang T."/>
            <person name="Huo Q."/>
            <person name="Li W."/>
            <person name="Guo W."/>
            <person name="Chen H."/>
            <person name="Zhou L."/>
            <person name="Ni X."/>
            <person name="Tian J."/>
            <person name="Zhou Y."/>
            <person name="Sheng Y."/>
            <person name="Liu T."/>
            <person name="Pan Y."/>
            <person name="Xia L."/>
            <person name="Li J."/>
            <person name="Zhao F."/>
            <person name="Cao W."/>
        </authorList>
    </citation>
    <scope>NUCLEOTIDE SEQUENCE</scope>
    <source>
        <strain evidence="1">Hyas-2018</strain>
    </source>
</reference>
<evidence type="ECO:0000313" key="2">
    <source>
        <dbReference type="Proteomes" id="UP000821845"/>
    </source>
</evidence>
<proteinExistence type="predicted"/>
<comment type="caution">
    <text evidence="1">The sequence shown here is derived from an EMBL/GenBank/DDBJ whole genome shotgun (WGS) entry which is preliminary data.</text>
</comment>
<dbReference type="Proteomes" id="UP000821845">
    <property type="component" value="Chromosome 10"/>
</dbReference>
<dbReference type="EMBL" id="CM023490">
    <property type="protein sequence ID" value="KAH6943772.1"/>
    <property type="molecule type" value="Genomic_DNA"/>
</dbReference>
<sequence>MCIHDSLKYDGVKEYAPITSGFESVKSTVRLPGGLSSEPVTCTATMPRKVSMSYNTDKVAGGRFQRDEVNVLTLTGSCSMVCSSSASLSGNPHAEPTVLSQK</sequence>
<accession>A0ACB7T8A0</accession>
<gene>
    <name evidence="1" type="ORF">HPB50_027282</name>
</gene>
<keyword evidence="2" id="KW-1185">Reference proteome</keyword>
<name>A0ACB7T8A0_HYAAI</name>
<evidence type="ECO:0000313" key="1">
    <source>
        <dbReference type="EMBL" id="KAH6943772.1"/>
    </source>
</evidence>
<protein>
    <submittedName>
        <fullName evidence="1">Uncharacterized protein</fullName>
    </submittedName>
</protein>
<organism evidence="1 2">
    <name type="scientific">Hyalomma asiaticum</name>
    <name type="common">Tick</name>
    <dbReference type="NCBI Taxonomy" id="266040"/>
    <lineage>
        <taxon>Eukaryota</taxon>
        <taxon>Metazoa</taxon>
        <taxon>Ecdysozoa</taxon>
        <taxon>Arthropoda</taxon>
        <taxon>Chelicerata</taxon>
        <taxon>Arachnida</taxon>
        <taxon>Acari</taxon>
        <taxon>Parasitiformes</taxon>
        <taxon>Ixodida</taxon>
        <taxon>Ixodoidea</taxon>
        <taxon>Ixodidae</taxon>
        <taxon>Hyalomminae</taxon>
        <taxon>Hyalomma</taxon>
    </lineage>
</organism>